<dbReference type="SMART" id="SM00896">
    <property type="entry name" value="FDX-ACB"/>
    <property type="match status" value="1"/>
</dbReference>
<evidence type="ECO:0000256" key="1">
    <source>
        <dbReference type="ARBA" id="ARBA00008653"/>
    </source>
</evidence>
<comment type="subunit">
    <text evidence="2 11">Tetramer of two alpha and two beta subunits.</text>
</comment>
<keyword evidence="8 11" id="KW-0648">Protein biosynthesis</keyword>
<dbReference type="SUPFAM" id="SSF56037">
    <property type="entry name" value="PheT/TilS domain"/>
    <property type="match status" value="1"/>
</dbReference>
<dbReference type="Proteomes" id="UP001335720">
    <property type="component" value="Chromosome"/>
</dbReference>
<dbReference type="GO" id="GO:0000287">
    <property type="term" value="F:magnesium ion binding"/>
    <property type="evidence" value="ECO:0007669"/>
    <property type="project" value="UniProtKB-UniRule"/>
</dbReference>
<evidence type="ECO:0000256" key="3">
    <source>
        <dbReference type="ARBA" id="ARBA00022598"/>
    </source>
</evidence>
<dbReference type="KEGG" id="ptrh:RsTaC01_0493"/>
<dbReference type="InterPro" id="IPR045864">
    <property type="entry name" value="aa-tRNA-synth_II/BPL/LPL"/>
</dbReference>
<dbReference type="PROSITE" id="PS51447">
    <property type="entry name" value="FDX_ACB"/>
    <property type="match status" value="1"/>
</dbReference>
<feature type="binding site" evidence="11">
    <location>
        <position position="353"/>
    </location>
    <ligand>
        <name>Mg(2+)</name>
        <dbReference type="ChEBI" id="CHEBI:18420"/>
        <note>shared with alpha subunit</note>
    </ligand>
</feature>
<reference evidence="14" key="1">
    <citation type="journal article" date="2023" name="ISME J.">
        <title>Emergence of putative energy parasites within Clostridia revealed by genome analysis of a novel endosymbiotic clade.</title>
        <authorList>
            <person name="Takahashi K."/>
            <person name="Kuwahara H."/>
            <person name="Horikawa Y."/>
            <person name="Izawa K."/>
            <person name="Kato D."/>
            <person name="Inagaki T."/>
            <person name="Yuki M."/>
            <person name="Ohkuma M."/>
            <person name="Hongoh Y."/>
        </authorList>
    </citation>
    <scope>NUCLEOTIDE SEQUENCE</scope>
    <source>
        <strain evidence="14">RsTa-C01</strain>
    </source>
</reference>
<dbReference type="Pfam" id="PF03484">
    <property type="entry name" value="B5"/>
    <property type="match status" value="1"/>
</dbReference>
<dbReference type="Gene3D" id="3.30.70.380">
    <property type="entry name" value="Ferrodoxin-fold anticodon-binding domain"/>
    <property type="match status" value="1"/>
</dbReference>
<dbReference type="SUPFAM" id="SSF46955">
    <property type="entry name" value="Putative DNA-binding domain"/>
    <property type="match status" value="2"/>
</dbReference>
<dbReference type="Pfam" id="PF03147">
    <property type="entry name" value="FDX-ACB"/>
    <property type="match status" value="1"/>
</dbReference>
<keyword evidence="9 11" id="KW-0030">Aminoacyl-tRNA synthetase</keyword>
<dbReference type="InterPro" id="IPR045060">
    <property type="entry name" value="Phe-tRNA-ligase_IIc_bsu"/>
</dbReference>
<dbReference type="GO" id="GO:0003723">
    <property type="term" value="F:RNA binding"/>
    <property type="evidence" value="ECO:0007669"/>
    <property type="project" value="InterPro"/>
</dbReference>
<feature type="domain" description="FDX-ACB" evidence="12">
    <location>
        <begin position="595"/>
        <end position="687"/>
    </location>
</feature>
<dbReference type="InterPro" id="IPR004532">
    <property type="entry name" value="Phe-tRNA-ligase_IIc_bsu_bact"/>
</dbReference>
<dbReference type="SUPFAM" id="SSF55681">
    <property type="entry name" value="Class II aaRS and biotin synthetases"/>
    <property type="match status" value="1"/>
</dbReference>
<dbReference type="InterPro" id="IPR005147">
    <property type="entry name" value="tRNA_synthase_B5-dom"/>
</dbReference>
<evidence type="ECO:0000256" key="9">
    <source>
        <dbReference type="ARBA" id="ARBA00023146"/>
    </source>
</evidence>
<feature type="domain" description="B5" evidence="13">
    <location>
        <begin position="1"/>
        <end position="77"/>
    </location>
</feature>
<dbReference type="InterPro" id="IPR005121">
    <property type="entry name" value="Fdx_antiC-bd"/>
</dbReference>
<dbReference type="GO" id="GO:0004826">
    <property type="term" value="F:phenylalanine-tRNA ligase activity"/>
    <property type="evidence" value="ECO:0007669"/>
    <property type="project" value="UniProtKB-UniRule"/>
</dbReference>
<keyword evidence="6 11" id="KW-0067">ATP-binding</keyword>
<dbReference type="GO" id="GO:0140096">
    <property type="term" value="F:catalytic activity, acting on a protein"/>
    <property type="evidence" value="ECO:0007669"/>
    <property type="project" value="UniProtKB-ARBA"/>
</dbReference>
<feature type="binding site" evidence="11">
    <location>
        <position position="352"/>
    </location>
    <ligand>
        <name>Mg(2+)</name>
        <dbReference type="ChEBI" id="CHEBI:18420"/>
        <note>shared with alpha subunit</note>
    </ligand>
</feature>
<evidence type="ECO:0000256" key="10">
    <source>
        <dbReference type="ARBA" id="ARBA00049255"/>
    </source>
</evidence>
<evidence type="ECO:0000256" key="5">
    <source>
        <dbReference type="ARBA" id="ARBA00022741"/>
    </source>
</evidence>
<evidence type="ECO:0000256" key="4">
    <source>
        <dbReference type="ARBA" id="ARBA00022723"/>
    </source>
</evidence>
<dbReference type="SMART" id="SM00874">
    <property type="entry name" value="B5"/>
    <property type="match status" value="1"/>
</dbReference>
<dbReference type="GO" id="GO:0016740">
    <property type="term" value="F:transferase activity"/>
    <property type="evidence" value="ECO:0007669"/>
    <property type="project" value="UniProtKB-ARBA"/>
</dbReference>
<evidence type="ECO:0000256" key="11">
    <source>
        <dbReference type="HAMAP-Rule" id="MF_00283"/>
    </source>
</evidence>
<evidence type="ECO:0000256" key="2">
    <source>
        <dbReference type="ARBA" id="ARBA00011209"/>
    </source>
</evidence>
<dbReference type="Gene3D" id="3.50.40.10">
    <property type="entry name" value="Phenylalanyl-trna Synthetase, Chain B, domain 3"/>
    <property type="match status" value="1"/>
</dbReference>
<dbReference type="PANTHER" id="PTHR10947:SF0">
    <property type="entry name" value="PHENYLALANINE--TRNA LIGASE BETA SUBUNIT"/>
    <property type="match status" value="1"/>
</dbReference>
<evidence type="ECO:0000259" key="12">
    <source>
        <dbReference type="PROSITE" id="PS51447"/>
    </source>
</evidence>
<feature type="binding site" evidence="11">
    <location>
        <position position="343"/>
    </location>
    <ligand>
        <name>Mg(2+)</name>
        <dbReference type="ChEBI" id="CHEBI:18420"/>
        <note>shared with alpha subunit</note>
    </ligand>
</feature>
<evidence type="ECO:0000259" key="13">
    <source>
        <dbReference type="PROSITE" id="PS51483"/>
    </source>
</evidence>
<dbReference type="PANTHER" id="PTHR10947">
    <property type="entry name" value="PHENYLALANYL-TRNA SYNTHETASE BETA CHAIN AND LEUCINE-RICH REPEAT-CONTAINING PROTEIN 47"/>
    <property type="match status" value="1"/>
</dbReference>
<dbReference type="GO" id="GO:0006432">
    <property type="term" value="P:phenylalanyl-tRNA aminoacylation"/>
    <property type="evidence" value="ECO:0007669"/>
    <property type="project" value="UniProtKB-UniRule"/>
</dbReference>
<gene>
    <name evidence="11" type="primary">pheT</name>
    <name evidence="14" type="ORF">RsTaC01_0493</name>
</gene>
<keyword evidence="4 11" id="KW-0479">Metal-binding</keyword>
<evidence type="ECO:0000256" key="6">
    <source>
        <dbReference type="ARBA" id="ARBA00022840"/>
    </source>
</evidence>
<dbReference type="HAMAP" id="MF_00283">
    <property type="entry name" value="Phe_tRNA_synth_beta1"/>
    <property type="match status" value="1"/>
</dbReference>
<keyword evidence="11" id="KW-0963">Cytoplasm</keyword>
<dbReference type="GO" id="GO:0005524">
    <property type="term" value="F:ATP binding"/>
    <property type="evidence" value="ECO:0007669"/>
    <property type="project" value="UniProtKB-UniRule"/>
</dbReference>
<evidence type="ECO:0000256" key="7">
    <source>
        <dbReference type="ARBA" id="ARBA00022842"/>
    </source>
</evidence>
<dbReference type="AlphaFoldDB" id="A0AA48HZP3"/>
<organism evidence="14">
    <name type="scientific">Candidatus Paraimprobicoccus trichonymphae</name>
    <dbReference type="NCBI Taxonomy" id="3033793"/>
    <lineage>
        <taxon>Bacteria</taxon>
        <taxon>Bacillati</taxon>
        <taxon>Bacillota</taxon>
        <taxon>Clostridia</taxon>
        <taxon>Candidatus Paraimprobicoccus</taxon>
    </lineage>
</organism>
<accession>A0AA48HZP3</accession>
<dbReference type="InterPro" id="IPR041616">
    <property type="entry name" value="PheRS_beta_core"/>
</dbReference>
<dbReference type="Pfam" id="PF03483">
    <property type="entry name" value="B3_4"/>
    <property type="match status" value="1"/>
</dbReference>
<feature type="binding site" evidence="11">
    <location>
        <position position="349"/>
    </location>
    <ligand>
        <name>Mg(2+)</name>
        <dbReference type="ChEBI" id="CHEBI:18420"/>
        <note>shared with alpha subunit</note>
    </ligand>
</feature>
<dbReference type="InterPro" id="IPR005146">
    <property type="entry name" value="B3/B4_tRNA-bd"/>
</dbReference>
<dbReference type="SUPFAM" id="SSF54991">
    <property type="entry name" value="Anticodon-binding domain of PheRS"/>
    <property type="match status" value="1"/>
</dbReference>
<dbReference type="Pfam" id="PF17759">
    <property type="entry name" value="tRNA_synthFbeta"/>
    <property type="match status" value="1"/>
</dbReference>
<protein>
    <recommendedName>
        <fullName evidence="11">Phenylalanine--tRNA ligase beta subunit</fullName>
        <ecNumber evidence="11">6.1.1.20</ecNumber>
    </recommendedName>
    <alternativeName>
        <fullName evidence="11">Phenylalanyl-tRNA synthetase beta subunit</fullName>
        <shortName evidence="11">PheRS</shortName>
    </alternativeName>
</protein>
<dbReference type="InterPro" id="IPR020825">
    <property type="entry name" value="Phe-tRNA_synthase-like_B3/B4"/>
</dbReference>
<proteinExistence type="inferred from homology"/>
<evidence type="ECO:0000313" key="14">
    <source>
        <dbReference type="EMBL" id="BED92659.1"/>
    </source>
</evidence>
<evidence type="ECO:0000256" key="8">
    <source>
        <dbReference type="ARBA" id="ARBA00022917"/>
    </source>
</evidence>
<feature type="domain" description="B5" evidence="13">
    <location>
        <begin position="289"/>
        <end position="365"/>
    </location>
</feature>
<keyword evidence="3 11" id="KW-0436">Ligase</keyword>
<keyword evidence="7 11" id="KW-0460">Magnesium</keyword>
<comment type="catalytic activity">
    <reaction evidence="10 11">
        <text>tRNA(Phe) + L-phenylalanine + ATP = L-phenylalanyl-tRNA(Phe) + AMP + diphosphate + H(+)</text>
        <dbReference type="Rhea" id="RHEA:19413"/>
        <dbReference type="Rhea" id="RHEA-COMP:9668"/>
        <dbReference type="Rhea" id="RHEA-COMP:9699"/>
        <dbReference type="ChEBI" id="CHEBI:15378"/>
        <dbReference type="ChEBI" id="CHEBI:30616"/>
        <dbReference type="ChEBI" id="CHEBI:33019"/>
        <dbReference type="ChEBI" id="CHEBI:58095"/>
        <dbReference type="ChEBI" id="CHEBI:78442"/>
        <dbReference type="ChEBI" id="CHEBI:78531"/>
        <dbReference type="ChEBI" id="CHEBI:456215"/>
        <dbReference type="EC" id="6.1.1.20"/>
    </reaction>
</comment>
<dbReference type="NCBIfam" id="TIGR00472">
    <property type="entry name" value="pheT_bact"/>
    <property type="match status" value="1"/>
</dbReference>
<comment type="similarity">
    <text evidence="1 11">Belongs to the phenylalanyl-tRNA synthetase beta subunit family. Type 1 subfamily.</text>
</comment>
<dbReference type="Gene3D" id="3.30.930.10">
    <property type="entry name" value="Bira Bifunctional Protein, Domain 2"/>
    <property type="match status" value="1"/>
</dbReference>
<keyword evidence="5 11" id="KW-0547">Nucleotide-binding</keyword>
<dbReference type="InterPro" id="IPR036690">
    <property type="entry name" value="Fdx_antiC-bd_sf"/>
</dbReference>
<sequence>MFKFSFDWLKKLINKSIDLEELLDILNLQGFEVKEIQNVENDKVITIEVKANRPDILSHIGVAREICNFKSLKKINIKKSDLNINNDKFKIKINIENSKICKRFSGVLINNINNDTETPDYIKNKLKILNINCINPVVDILNYIMLEFCQPMHSYDIDKLCDNEIFVNKYKNNITVNSLSHKEIKIKSEDIVISDKKNVLCIAGIVGTEVSTVEKKSKNILIEAANFDEINIRVSSKRLKISTPSSFRFERGVNLNTTLDIAQICAERIVEICGGSIDLNVFDYYPEKSKNNVLDLRVSRSNKILGIELNQDEIINCLKKYDFICNKKSHDLIEVEFPNYRLDIKEEIDLIEEVARIYGYDNIESKMPKIQIGYTKNKISYNIDVLRRILMGLNFNEIISYSFIPSDTMKIFGIEKGSDFYSDLLLENPVAQSHSLMRPFLICSLLNTLIYNYSKGNFNLALFEVGKVYFKSENSDTKCSEIDALGFIVSGNRIQKGWEIEKNIKYTYYDILNYIKIIFDEFNQKFVLKKSDYKFCESEYDIFDTNNNRIGFICELNKYRLKNISNIKLLKDKVFCCEIYIKFLEDKNKTLKFESVYPSVNRLYNLVYTKNMLSENILNIIKNTDEIIRKVDVKDIYYDKNMPENVHAVLYEVNYCSEISTLKLEQIEDIENKFLEKLKTKLNVELKK</sequence>
<dbReference type="Gene3D" id="3.30.56.10">
    <property type="match status" value="2"/>
</dbReference>
<dbReference type="EMBL" id="AP027925">
    <property type="protein sequence ID" value="BED92659.1"/>
    <property type="molecule type" value="Genomic_DNA"/>
</dbReference>
<name>A0AA48HZP3_9FIRM</name>
<dbReference type="GO" id="GO:0009328">
    <property type="term" value="C:phenylalanine-tRNA ligase complex"/>
    <property type="evidence" value="ECO:0007669"/>
    <property type="project" value="TreeGrafter"/>
</dbReference>
<dbReference type="InterPro" id="IPR009061">
    <property type="entry name" value="DNA-bd_dom_put_sf"/>
</dbReference>
<comment type="subcellular location">
    <subcellularLocation>
        <location evidence="11">Cytoplasm</location>
    </subcellularLocation>
</comment>
<dbReference type="PROSITE" id="PS51483">
    <property type="entry name" value="B5"/>
    <property type="match status" value="2"/>
</dbReference>
<comment type="cofactor">
    <cofactor evidence="11">
        <name>Mg(2+)</name>
        <dbReference type="ChEBI" id="CHEBI:18420"/>
    </cofactor>
    <text evidence="11">Binds 2 magnesium ions per tetramer.</text>
</comment>
<dbReference type="SMART" id="SM00873">
    <property type="entry name" value="B3_4"/>
    <property type="match status" value="1"/>
</dbReference>
<dbReference type="EC" id="6.1.1.20" evidence="11"/>